<accession>A0A0N0NNP4</accession>
<reference evidence="2 3" key="1">
    <citation type="submission" date="2015-06" db="EMBL/GenBank/DDBJ databases">
        <title>Draft genome of the ant-associated black yeast Phialophora attae CBS 131958.</title>
        <authorList>
            <person name="Moreno L.F."/>
            <person name="Stielow B.J."/>
            <person name="de Hoog S."/>
            <person name="Vicente V.A."/>
            <person name="Weiss V.A."/>
            <person name="de Vries M."/>
            <person name="Cruz L.M."/>
            <person name="Souza E.M."/>
        </authorList>
    </citation>
    <scope>NUCLEOTIDE SEQUENCE [LARGE SCALE GENOMIC DNA]</scope>
    <source>
        <strain evidence="2 3">CBS 131958</strain>
    </source>
</reference>
<dbReference type="EMBL" id="LFJN01000009">
    <property type="protein sequence ID" value="KPI41619.1"/>
    <property type="molecule type" value="Genomic_DNA"/>
</dbReference>
<organism evidence="2 3">
    <name type="scientific">Cyphellophora attinorum</name>
    <dbReference type="NCBI Taxonomy" id="1664694"/>
    <lineage>
        <taxon>Eukaryota</taxon>
        <taxon>Fungi</taxon>
        <taxon>Dikarya</taxon>
        <taxon>Ascomycota</taxon>
        <taxon>Pezizomycotina</taxon>
        <taxon>Eurotiomycetes</taxon>
        <taxon>Chaetothyriomycetidae</taxon>
        <taxon>Chaetothyriales</taxon>
        <taxon>Cyphellophoraceae</taxon>
        <taxon>Cyphellophora</taxon>
    </lineage>
</organism>
<keyword evidence="1" id="KW-0732">Signal</keyword>
<evidence type="ECO:0000256" key="1">
    <source>
        <dbReference type="SAM" id="SignalP"/>
    </source>
</evidence>
<protein>
    <submittedName>
        <fullName evidence="2">Uncharacterized protein</fullName>
    </submittedName>
</protein>
<dbReference type="OrthoDB" id="5350342at2759"/>
<evidence type="ECO:0000313" key="3">
    <source>
        <dbReference type="Proteomes" id="UP000038010"/>
    </source>
</evidence>
<dbReference type="VEuPathDB" id="FungiDB:AB675_9083"/>
<evidence type="ECO:0000313" key="2">
    <source>
        <dbReference type="EMBL" id="KPI41619.1"/>
    </source>
</evidence>
<dbReference type="AlphaFoldDB" id="A0A0N0NNP4"/>
<name>A0A0N0NNP4_9EURO</name>
<dbReference type="RefSeq" id="XP_018001582.1">
    <property type="nucleotide sequence ID" value="XM_018149588.1"/>
</dbReference>
<dbReference type="GeneID" id="28741468"/>
<feature type="signal peptide" evidence="1">
    <location>
        <begin position="1"/>
        <end position="22"/>
    </location>
</feature>
<feature type="chain" id="PRO_5005856972" evidence="1">
    <location>
        <begin position="23"/>
        <end position="300"/>
    </location>
</feature>
<sequence>MNALTSSQLLALALLLAPPSLAAIEMKAFSDNLCGVSGGNIVEAIMAGQIAPVTICGNSNAFLSVLVPPGSSSDGFVCEVYSDIACKDSVKVISVEGCQPIPGQSILCFDPKSPDRPDTALSAAVNVGTQKTSIIGSTTVDSSLNKAKSQVCNDIGCENSDVFTTSFETFGEGDSRCRQKVRFTEGNYDSAEQRDYMVSLLAAALNTMVDADPQKVGGPNGGGELRGVPNFAQVIINDKQGNNRAEMKVEIETKCDSGESDDGTGACDNDLAGIAEAALGVIATFGGFAVLGFKVVCAIA</sequence>
<proteinExistence type="predicted"/>
<dbReference type="Proteomes" id="UP000038010">
    <property type="component" value="Unassembled WGS sequence"/>
</dbReference>
<keyword evidence="3" id="KW-1185">Reference proteome</keyword>
<comment type="caution">
    <text evidence="2">The sequence shown here is derived from an EMBL/GenBank/DDBJ whole genome shotgun (WGS) entry which is preliminary data.</text>
</comment>
<gene>
    <name evidence="2" type="ORF">AB675_9083</name>
</gene>